<dbReference type="EMBL" id="JABFTP020000001">
    <property type="protein sequence ID" value="KAL3265538.1"/>
    <property type="molecule type" value="Genomic_DNA"/>
</dbReference>
<comment type="caution">
    <text evidence="2">The sequence shown here is derived from an EMBL/GenBank/DDBJ whole genome shotgun (WGS) entry which is preliminary data.</text>
</comment>
<feature type="region of interest" description="Disordered" evidence="1">
    <location>
        <begin position="111"/>
        <end position="134"/>
    </location>
</feature>
<dbReference type="AlphaFoldDB" id="A0ABD2MGR0"/>
<keyword evidence="3" id="KW-1185">Reference proteome</keyword>
<name>A0ABD2MGR0_9CUCU</name>
<accession>A0ABD2MGR0</accession>
<proteinExistence type="predicted"/>
<evidence type="ECO:0000313" key="2">
    <source>
        <dbReference type="EMBL" id="KAL3265538.1"/>
    </source>
</evidence>
<organism evidence="2 3">
    <name type="scientific">Cryptolaemus montrouzieri</name>
    <dbReference type="NCBI Taxonomy" id="559131"/>
    <lineage>
        <taxon>Eukaryota</taxon>
        <taxon>Metazoa</taxon>
        <taxon>Ecdysozoa</taxon>
        <taxon>Arthropoda</taxon>
        <taxon>Hexapoda</taxon>
        <taxon>Insecta</taxon>
        <taxon>Pterygota</taxon>
        <taxon>Neoptera</taxon>
        <taxon>Endopterygota</taxon>
        <taxon>Coleoptera</taxon>
        <taxon>Polyphaga</taxon>
        <taxon>Cucujiformia</taxon>
        <taxon>Coccinelloidea</taxon>
        <taxon>Coccinellidae</taxon>
        <taxon>Scymninae</taxon>
        <taxon>Scymnini</taxon>
        <taxon>Cryptolaemus</taxon>
    </lineage>
</organism>
<dbReference type="Proteomes" id="UP001516400">
    <property type="component" value="Unassembled WGS sequence"/>
</dbReference>
<protein>
    <submittedName>
        <fullName evidence="2">Uncharacterized protein</fullName>
    </submittedName>
</protein>
<evidence type="ECO:0000313" key="3">
    <source>
        <dbReference type="Proteomes" id="UP001516400"/>
    </source>
</evidence>
<reference evidence="2 3" key="1">
    <citation type="journal article" date="2021" name="BMC Biol.">
        <title>Horizontally acquired antibacterial genes associated with adaptive radiation of ladybird beetles.</title>
        <authorList>
            <person name="Li H.S."/>
            <person name="Tang X.F."/>
            <person name="Huang Y.H."/>
            <person name="Xu Z.Y."/>
            <person name="Chen M.L."/>
            <person name="Du X.Y."/>
            <person name="Qiu B.Y."/>
            <person name="Chen P.T."/>
            <person name="Zhang W."/>
            <person name="Slipinski A."/>
            <person name="Escalona H.E."/>
            <person name="Waterhouse R.M."/>
            <person name="Zwick A."/>
            <person name="Pang H."/>
        </authorList>
    </citation>
    <scope>NUCLEOTIDE SEQUENCE [LARGE SCALE GENOMIC DNA]</scope>
    <source>
        <strain evidence="2">SYSU2018</strain>
    </source>
</reference>
<sequence length="134" mass="15261">MDSMFDTDTYKAERLVTLARRALREEMNDGELSNWVKAALPLGGETAYERPERNTLPTRKVGALGKDCRVSSRNRFRVVELIIEREKQAKRSLEGLSVYWMPIMKSPKAVESVCKHPGSGPPQTSTRPYLHRRG</sequence>
<gene>
    <name evidence="2" type="ORF">HHI36_009743</name>
</gene>
<evidence type="ECO:0000256" key="1">
    <source>
        <dbReference type="SAM" id="MobiDB-lite"/>
    </source>
</evidence>